<evidence type="ECO:0000313" key="1">
    <source>
        <dbReference type="EMBL" id="OMJ92101.1"/>
    </source>
</evidence>
<evidence type="ECO:0008006" key="3">
    <source>
        <dbReference type="Google" id="ProtNLM"/>
    </source>
</evidence>
<evidence type="ECO:0000313" key="2">
    <source>
        <dbReference type="Proteomes" id="UP000187209"/>
    </source>
</evidence>
<dbReference type="InterPro" id="IPR016024">
    <property type="entry name" value="ARM-type_fold"/>
</dbReference>
<dbReference type="SUPFAM" id="SSF48371">
    <property type="entry name" value="ARM repeat"/>
    <property type="match status" value="1"/>
</dbReference>
<proteinExistence type="predicted"/>
<organism evidence="1 2">
    <name type="scientific">Stentor coeruleus</name>
    <dbReference type="NCBI Taxonomy" id="5963"/>
    <lineage>
        <taxon>Eukaryota</taxon>
        <taxon>Sar</taxon>
        <taxon>Alveolata</taxon>
        <taxon>Ciliophora</taxon>
        <taxon>Postciliodesmatophora</taxon>
        <taxon>Heterotrichea</taxon>
        <taxon>Heterotrichida</taxon>
        <taxon>Stentoridae</taxon>
        <taxon>Stentor</taxon>
    </lineage>
</organism>
<protein>
    <recommendedName>
        <fullName evidence="3">Importin N-terminal domain-containing protein</fullName>
    </recommendedName>
</protein>
<dbReference type="Proteomes" id="UP000187209">
    <property type="component" value="Unassembled WGS sequence"/>
</dbReference>
<sequence length="1061" mass="122514">MAEGYSRISDLLIITFTSHDDFLRKQAEQELDLISQDKKSIIIALLHIIKNSSNPNLRQASSTKLRNILKHLNENSLLTSLEQCQISEDIFNIMLLQIDKTTLFSLNLSLKSLLLKDKTGLVYSKLSNFVEQNINGPVTSIKACFQVIKLLFSTSTNNFSIKNYFQSLFPYLILISRNALTSLNQAFTTQNEDNIKTSIFVIKDWAECLSKILGHFKIKSPEVLKWFLENFDIPEIFLNIIFLKLSDSFISFDTNPISEDFTLMKANVLKSLNILMQYTSESKKNLIEEQGKIEKIQTLMGVDIPETPYVIICTRFIKKLIEILLEISRTTTLSEILSEPGRIFVIQSLDLCVKCCKQRIFFAYFIESYRNFIIEFIPNALTTTKDELKKIQTDPHEFVYLAFDICETQESENIKTMSAKLFETICENIDGALKFFICLIVQSFDIIFSDRLLNINSKQILDYTYDEEKVLSNYIIMLCTISYNISRREYLIQIIENLLTKYYNILVKMQSVIISSRLCLLMYFYAEHIFQNDESEFIKWIWFLINSMGLENSPQIVLIQACETFSALAQNDKIILIINSYIPEILKKLICYIKNQENKNFFEAICGFFKWYQNIPYDLVVELVQKLIDKILVLVSKLGVCKNKDILISKCWNIIKTACRLKSFNTDNRLNIEKIISPLIFLLGKQEAEIFEDYIVIVIMSIMRQNQKVSAIEWEVFSIIPELQLKQKGSLQNFLKLISYFIKYGHDTILCNLNTLFNDFSYNGISDATIKSSCLVELAARALYSKKDNKINEVYNSEGAILLQLLLISFPNYIDNALPVIISSIFARYKNPPIKESSFKIRLLCVILQCFVYNFPLTTSLLSTEIYSPNISYLKFAILEIINNFSSFKYDCDKKLMILGLSQILIQSEIPQDITNILSNIFEMLIIALSAQTSDKAFNTNKMMKNISQNNPEDFDDNETIIKESRLIYSDSNTTSLDKINKSIPCTQILTSLKDFDEISYFKNILHTLNTSNPTFIKHLITLLSEASKNHLINIITSTIITFDNSDQTKIVRKIVKAKRK</sequence>
<reference evidence="1 2" key="1">
    <citation type="submission" date="2016-11" db="EMBL/GenBank/DDBJ databases">
        <title>The macronuclear genome of Stentor coeruleus: a giant cell with tiny introns.</title>
        <authorList>
            <person name="Slabodnick M."/>
            <person name="Ruby J.G."/>
            <person name="Reiff S.B."/>
            <person name="Swart E.C."/>
            <person name="Gosai S."/>
            <person name="Prabakaran S."/>
            <person name="Witkowska E."/>
            <person name="Larue G.E."/>
            <person name="Fisher S."/>
            <person name="Freeman R.M."/>
            <person name="Gunawardena J."/>
            <person name="Chu W."/>
            <person name="Stover N.A."/>
            <person name="Gregory B.D."/>
            <person name="Nowacki M."/>
            <person name="Derisi J."/>
            <person name="Roy S.W."/>
            <person name="Marshall W.F."/>
            <person name="Sood P."/>
        </authorList>
    </citation>
    <scope>NUCLEOTIDE SEQUENCE [LARGE SCALE GENOMIC DNA]</scope>
    <source>
        <strain evidence="1">WM001</strain>
    </source>
</reference>
<dbReference type="EMBL" id="MPUH01000068">
    <property type="protein sequence ID" value="OMJ92101.1"/>
    <property type="molecule type" value="Genomic_DNA"/>
</dbReference>
<keyword evidence="2" id="KW-1185">Reference proteome</keyword>
<dbReference type="AlphaFoldDB" id="A0A1R2CSX6"/>
<dbReference type="OrthoDB" id="311990at2759"/>
<comment type="caution">
    <text evidence="1">The sequence shown here is derived from an EMBL/GenBank/DDBJ whole genome shotgun (WGS) entry which is preliminary data.</text>
</comment>
<name>A0A1R2CSX6_9CILI</name>
<accession>A0A1R2CSX6</accession>
<gene>
    <name evidence="1" type="ORF">SteCoe_5199</name>
</gene>